<dbReference type="PROSITE" id="PS50088">
    <property type="entry name" value="ANK_REPEAT"/>
    <property type="match status" value="3"/>
</dbReference>
<gene>
    <name evidence="7" type="ORF">B5M09_007472</name>
</gene>
<dbReference type="VEuPathDB" id="FungiDB:H257_09737"/>
<feature type="repeat" description="ANK" evidence="3">
    <location>
        <begin position="221"/>
        <end position="259"/>
    </location>
</feature>
<dbReference type="SMART" id="SM00248">
    <property type="entry name" value="ANK"/>
    <property type="match status" value="4"/>
</dbReference>
<dbReference type="PROSITE" id="PS50003">
    <property type="entry name" value="PH_DOMAIN"/>
    <property type="match status" value="1"/>
</dbReference>
<sequence>MRSLVHIAALNGDLNLARFVLSEIPGMEDQVIGRDNLGNTPLHYAARLVHLDMVKYLAKIVNRINPSQDSAKHGTSRKSASPANSNNSPVNQGSQTAPRSPVGTPLWSPSMGGGANNTPGGKTKRRALIPVKLIELQDVTLRRATTIENCFDILSPRLKCAKDPYGIVSFVADTEAEIHDWMKAIREVPMVRIGTLVPPNPSMICIDWSNRKEWINAKNNQHESALHLAVQNQEDEGFEAVKTAVWLIENDADINAKDHAGNTPLHYAVHEERDDLVESLLKKGALVTVTNNAGQTPLDMADEQSTKDLLAPGAVVSVPTDRFNLLARPKGPHKVKNATYVSVLLSAVAIAGAVMQTPHFRIYVMDVRGNVVDTPQHTPDALIQDGPSLWFGNTWHLQVPLEHMTEGCVAVFELLRYDYHTEKPDVFCWTFFRLDLSKISSAPLTFEMYAPPVNPSSQILAKMLGDSFFQADLSISL</sequence>
<keyword evidence="1" id="KW-0677">Repeat</keyword>
<protein>
    <recommendedName>
        <fullName evidence="9">PH domain-containing protein</fullName>
    </recommendedName>
</protein>
<evidence type="ECO:0000256" key="3">
    <source>
        <dbReference type="PROSITE-ProRule" id="PRU00023"/>
    </source>
</evidence>
<evidence type="ECO:0000256" key="4">
    <source>
        <dbReference type="SAM" id="MobiDB-lite"/>
    </source>
</evidence>
<dbReference type="InterPro" id="IPR002110">
    <property type="entry name" value="Ankyrin_rpt"/>
</dbReference>
<feature type="region of interest" description="Disordered" evidence="4">
    <location>
        <begin position="67"/>
        <end position="124"/>
    </location>
</feature>
<evidence type="ECO:0000259" key="6">
    <source>
        <dbReference type="PROSITE" id="PS51911"/>
    </source>
</evidence>
<feature type="domain" description="C2 Aida-type" evidence="6">
    <location>
        <begin position="328"/>
        <end position="477"/>
    </location>
</feature>
<keyword evidence="2 3" id="KW-0040">ANK repeat</keyword>
<dbReference type="Pfam" id="PF13857">
    <property type="entry name" value="Ank_5"/>
    <property type="match status" value="1"/>
</dbReference>
<dbReference type="AlphaFoldDB" id="A0A425D2X0"/>
<dbReference type="SUPFAM" id="SSF50729">
    <property type="entry name" value="PH domain-like"/>
    <property type="match status" value="1"/>
</dbReference>
<evidence type="ECO:0000256" key="1">
    <source>
        <dbReference type="ARBA" id="ARBA00022737"/>
    </source>
</evidence>
<feature type="domain" description="PH" evidence="5">
    <location>
        <begin position="134"/>
        <end position="190"/>
    </location>
</feature>
<keyword evidence="8" id="KW-1185">Reference proteome</keyword>
<accession>A0A425D2X0</accession>
<dbReference type="SUPFAM" id="SSF48403">
    <property type="entry name" value="Ankyrin repeat"/>
    <property type="match status" value="1"/>
</dbReference>
<feature type="repeat" description="ANK" evidence="3">
    <location>
        <begin position="37"/>
        <end position="69"/>
    </location>
</feature>
<evidence type="ECO:0000256" key="2">
    <source>
        <dbReference type="ARBA" id="ARBA00023043"/>
    </source>
</evidence>
<feature type="compositionally biased region" description="Low complexity" evidence="4">
    <location>
        <begin position="79"/>
        <end position="91"/>
    </location>
</feature>
<dbReference type="Pfam" id="PF12796">
    <property type="entry name" value="Ank_2"/>
    <property type="match status" value="1"/>
</dbReference>
<dbReference type="PROSITE" id="PS50297">
    <property type="entry name" value="ANK_REP_REGION"/>
    <property type="match status" value="2"/>
</dbReference>
<evidence type="ECO:0000259" key="5">
    <source>
        <dbReference type="PROSITE" id="PS50003"/>
    </source>
</evidence>
<dbReference type="EMBL" id="MZMZ02002909">
    <property type="protein sequence ID" value="RQM23643.1"/>
    <property type="molecule type" value="Genomic_DNA"/>
</dbReference>
<reference evidence="7" key="1">
    <citation type="submission" date="2018-07" db="EMBL/GenBank/DDBJ databases">
        <title>Annotation of Aphanomyces astaci genome assembly.</title>
        <authorList>
            <person name="Studholme D.J."/>
        </authorList>
    </citation>
    <scope>NUCLEOTIDE SEQUENCE [LARGE SCALE GENOMIC DNA]</scope>
    <source>
        <strain evidence="7">Pc</strain>
    </source>
</reference>
<proteinExistence type="predicted"/>
<dbReference type="Gene3D" id="1.25.40.20">
    <property type="entry name" value="Ankyrin repeat-containing domain"/>
    <property type="match status" value="2"/>
</dbReference>
<dbReference type="InterPro" id="IPR001849">
    <property type="entry name" value="PH_domain"/>
</dbReference>
<evidence type="ECO:0008006" key="9">
    <source>
        <dbReference type="Google" id="ProtNLM"/>
    </source>
</evidence>
<dbReference type="Gene3D" id="2.60.40.150">
    <property type="entry name" value="C2 domain"/>
    <property type="match status" value="1"/>
</dbReference>
<evidence type="ECO:0000313" key="7">
    <source>
        <dbReference type="EMBL" id="RQM23643.1"/>
    </source>
</evidence>
<dbReference type="PROSITE" id="PS51911">
    <property type="entry name" value="C2_AIDA"/>
    <property type="match status" value="1"/>
</dbReference>
<dbReference type="PANTHER" id="PTHR24171:SF9">
    <property type="entry name" value="ANKYRIN REPEAT DOMAIN-CONTAINING PROTEIN 39"/>
    <property type="match status" value="1"/>
</dbReference>
<organism evidence="7 8">
    <name type="scientific">Aphanomyces astaci</name>
    <name type="common">Crayfish plague agent</name>
    <dbReference type="NCBI Taxonomy" id="112090"/>
    <lineage>
        <taxon>Eukaryota</taxon>
        <taxon>Sar</taxon>
        <taxon>Stramenopiles</taxon>
        <taxon>Oomycota</taxon>
        <taxon>Saprolegniomycetes</taxon>
        <taxon>Saprolegniales</taxon>
        <taxon>Verrucalvaceae</taxon>
        <taxon>Aphanomyces</taxon>
    </lineage>
</organism>
<comment type="caution">
    <text evidence="7">The sequence shown here is derived from an EMBL/GenBank/DDBJ whole genome shotgun (WGS) entry which is preliminary data.</text>
</comment>
<evidence type="ECO:0000313" key="8">
    <source>
        <dbReference type="Proteomes" id="UP000284702"/>
    </source>
</evidence>
<dbReference type="PANTHER" id="PTHR24171">
    <property type="entry name" value="ANKYRIN REPEAT DOMAIN-CONTAINING PROTEIN 39-RELATED"/>
    <property type="match status" value="1"/>
</dbReference>
<dbReference type="Pfam" id="PF14186">
    <property type="entry name" value="Aida_C2"/>
    <property type="match status" value="1"/>
</dbReference>
<feature type="repeat" description="ANK" evidence="3">
    <location>
        <begin position="260"/>
        <end position="292"/>
    </location>
</feature>
<dbReference type="InterPro" id="IPR035892">
    <property type="entry name" value="C2_domain_sf"/>
</dbReference>
<dbReference type="Proteomes" id="UP000284702">
    <property type="component" value="Unassembled WGS sequence"/>
</dbReference>
<name>A0A425D2X0_APHAT</name>
<dbReference type="InterPro" id="IPR025939">
    <property type="entry name" value="Aida_C"/>
</dbReference>
<dbReference type="InterPro" id="IPR036770">
    <property type="entry name" value="Ankyrin_rpt-contain_sf"/>
</dbReference>